<dbReference type="InterPro" id="IPR020846">
    <property type="entry name" value="MFS_dom"/>
</dbReference>
<dbReference type="InParanoid" id="A8NV00"/>
<evidence type="ECO:0000313" key="8">
    <source>
        <dbReference type="EMBL" id="EAU85282.2"/>
    </source>
</evidence>
<dbReference type="Gene3D" id="1.20.1250.20">
    <property type="entry name" value="MFS general substrate transporter like domains"/>
    <property type="match status" value="1"/>
</dbReference>
<dbReference type="EMBL" id="AACS02000004">
    <property type="protein sequence ID" value="EAU85282.2"/>
    <property type="molecule type" value="Genomic_DNA"/>
</dbReference>
<keyword evidence="3 6" id="KW-0812">Transmembrane</keyword>
<dbReference type="eggNOG" id="KOG2615">
    <property type="taxonomic scope" value="Eukaryota"/>
</dbReference>
<dbReference type="InterPro" id="IPR011701">
    <property type="entry name" value="MFS"/>
</dbReference>
<dbReference type="VEuPathDB" id="FungiDB:CC1G_10068"/>
<evidence type="ECO:0000256" key="1">
    <source>
        <dbReference type="ARBA" id="ARBA00004141"/>
    </source>
</evidence>
<feature type="transmembrane region" description="Helical" evidence="6">
    <location>
        <begin position="166"/>
        <end position="188"/>
    </location>
</feature>
<feature type="transmembrane region" description="Helical" evidence="6">
    <location>
        <begin position="349"/>
        <end position="368"/>
    </location>
</feature>
<evidence type="ECO:0000313" key="9">
    <source>
        <dbReference type="Proteomes" id="UP000001861"/>
    </source>
</evidence>
<keyword evidence="5 6" id="KW-0472">Membrane</keyword>
<dbReference type="GO" id="GO:0022857">
    <property type="term" value="F:transmembrane transporter activity"/>
    <property type="evidence" value="ECO:0007669"/>
    <property type="project" value="InterPro"/>
</dbReference>
<dbReference type="InterPro" id="IPR036259">
    <property type="entry name" value="MFS_trans_sf"/>
</dbReference>
<name>A8NV00_COPC7</name>
<sequence length="522" mass="56472">MTVTNPEIERDDSNTTHDAETTATKVVERTPLPKLQVFIVFLIQFAEPVTATVIYPFINEFVRETGITQGDETKTGYYAGIIESVFFIAETMTVFLWGLSSDIFGRKPILLLGPLGLSLAMLGFGLSKTFWSLVYYRCLQGFFNGNIGVSKSILAEITDKTNIGDAYALIPLMWNSGVTIGPIIGGILTRPAERWPDTLGKISLLREYPYLLPCLVASIIAFTSFAISAVALKETLPSAKKTPLLTRLKRLLNIESEKDESKRPLLSTGTPTEYGAIAADAETGSVPANVPAKTDGRPKLGELFVPGFISVLINYGILSFVDMANAALIPLIWSTPITYGGLGLDPYRIGTIMAAEGLTSGFLQVMFMGSAMRRFGPRRIHRVCFVTFLVSFCCFPFANAFARQAGYVDWKVMCVIAVQFASLCFVSPCYAVELSDDERLSVAAMSVLVVQSTPNPGLLGSANGVAQMVTSGMRSFAPAVASSLFAVSIARNLVGGCMVYVVLVLMVLAGMRVTRSLPNPSP</sequence>
<keyword evidence="2" id="KW-0813">Transport</keyword>
<dbReference type="AlphaFoldDB" id="A8NV00"/>
<dbReference type="RefSeq" id="XP_001836574.2">
    <property type="nucleotide sequence ID" value="XM_001836522.2"/>
</dbReference>
<evidence type="ECO:0000256" key="2">
    <source>
        <dbReference type="ARBA" id="ARBA00022448"/>
    </source>
</evidence>
<comment type="subcellular location">
    <subcellularLocation>
        <location evidence="1">Membrane</location>
        <topology evidence="1">Multi-pass membrane protein</topology>
    </subcellularLocation>
</comment>
<dbReference type="OMA" id="CSRPTQE"/>
<feature type="transmembrane region" description="Helical" evidence="6">
    <location>
        <begin position="77"/>
        <end position="97"/>
    </location>
</feature>
<dbReference type="HOGENOM" id="CLU_001265_54_6_1"/>
<evidence type="ECO:0000259" key="7">
    <source>
        <dbReference type="PROSITE" id="PS50850"/>
    </source>
</evidence>
<reference evidence="8 9" key="1">
    <citation type="journal article" date="2010" name="Proc. Natl. Acad. Sci. U.S.A.">
        <title>Insights into evolution of multicellular fungi from the assembled chromosomes of the mushroom Coprinopsis cinerea (Coprinus cinereus).</title>
        <authorList>
            <person name="Stajich J.E."/>
            <person name="Wilke S.K."/>
            <person name="Ahren D."/>
            <person name="Au C.H."/>
            <person name="Birren B.W."/>
            <person name="Borodovsky M."/>
            <person name="Burns C."/>
            <person name="Canback B."/>
            <person name="Casselton L.A."/>
            <person name="Cheng C.K."/>
            <person name="Deng J."/>
            <person name="Dietrich F.S."/>
            <person name="Fargo D.C."/>
            <person name="Farman M.L."/>
            <person name="Gathman A.C."/>
            <person name="Goldberg J."/>
            <person name="Guigo R."/>
            <person name="Hoegger P.J."/>
            <person name="Hooker J.B."/>
            <person name="Huggins A."/>
            <person name="James T.Y."/>
            <person name="Kamada T."/>
            <person name="Kilaru S."/>
            <person name="Kodira C."/>
            <person name="Kues U."/>
            <person name="Kupfer D."/>
            <person name="Kwan H.S."/>
            <person name="Lomsadze A."/>
            <person name="Li W."/>
            <person name="Lilly W.W."/>
            <person name="Ma L.J."/>
            <person name="Mackey A.J."/>
            <person name="Manning G."/>
            <person name="Martin F."/>
            <person name="Muraguchi H."/>
            <person name="Natvig D.O."/>
            <person name="Palmerini H."/>
            <person name="Ramesh M.A."/>
            <person name="Rehmeyer C.J."/>
            <person name="Roe B.A."/>
            <person name="Shenoy N."/>
            <person name="Stanke M."/>
            <person name="Ter-Hovhannisyan V."/>
            <person name="Tunlid A."/>
            <person name="Velagapudi R."/>
            <person name="Vision T.J."/>
            <person name="Zeng Q."/>
            <person name="Zolan M.E."/>
            <person name="Pukkila P.J."/>
        </authorList>
    </citation>
    <scope>NUCLEOTIDE SEQUENCE [LARGE SCALE GENOMIC DNA]</scope>
    <source>
        <strain evidence="9">Okayama-7 / 130 / ATCC MYA-4618 / FGSC 9003</strain>
    </source>
</reference>
<feature type="transmembrane region" description="Helical" evidence="6">
    <location>
        <begin position="35"/>
        <end position="57"/>
    </location>
</feature>
<evidence type="ECO:0000256" key="6">
    <source>
        <dbReference type="SAM" id="Phobius"/>
    </source>
</evidence>
<evidence type="ECO:0000256" key="4">
    <source>
        <dbReference type="ARBA" id="ARBA00022989"/>
    </source>
</evidence>
<feature type="transmembrane region" description="Helical" evidence="6">
    <location>
        <begin position="410"/>
        <end position="432"/>
    </location>
</feature>
<evidence type="ECO:0000256" key="5">
    <source>
        <dbReference type="ARBA" id="ARBA00023136"/>
    </source>
</evidence>
<accession>A8NV00</accession>
<dbReference type="PROSITE" id="PS50850">
    <property type="entry name" value="MFS"/>
    <property type="match status" value="1"/>
</dbReference>
<feature type="domain" description="Major facilitator superfamily (MFS) profile" evidence="7">
    <location>
        <begin position="36"/>
        <end position="521"/>
    </location>
</feature>
<dbReference type="OrthoDB" id="419616at2759"/>
<dbReference type="KEGG" id="cci:CC1G_10068"/>
<organism evidence="8 9">
    <name type="scientific">Coprinopsis cinerea (strain Okayama-7 / 130 / ATCC MYA-4618 / FGSC 9003)</name>
    <name type="common">Inky cap fungus</name>
    <name type="synonym">Hormographiella aspergillata</name>
    <dbReference type="NCBI Taxonomy" id="240176"/>
    <lineage>
        <taxon>Eukaryota</taxon>
        <taxon>Fungi</taxon>
        <taxon>Dikarya</taxon>
        <taxon>Basidiomycota</taxon>
        <taxon>Agaricomycotina</taxon>
        <taxon>Agaricomycetes</taxon>
        <taxon>Agaricomycetidae</taxon>
        <taxon>Agaricales</taxon>
        <taxon>Agaricineae</taxon>
        <taxon>Psathyrellaceae</taxon>
        <taxon>Coprinopsis</taxon>
    </lineage>
</organism>
<feature type="transmembrane region" description="Helical" evidence="6">
    <location>
        <begin position="493"/>
        <end position="513"/>
    </location>
</feature>
<feature type="transmembrane region" description="Helical" evidence="6">
    <location>
        <begin position="380"/>
        <end position="398"/>
    </location>
</feature>
<gene>
    <name evidence="8" type="ORF">CC1G_10068</name>
</gene>
<feature type="transmembrane region" description="Helical" evidence="6">
    <location>
        <begin position="208"/>
        <end position="232"/>
    </location>
</feature>
<dbReference type="GO" id="GO:0016020">
    <property type="term" value="C:membrane"/>
    <property type="evidence" value="ECO:0007669"/>
    <property type="project" value="UniProtKB-SubCell"/>
</dbReference>
<dbReference type="SUPFAM" id="SSF103473">
    <property type="entry name" value="MFS general substrate transporter"/>
    <property type="match status" value="1"/>
</dbReference>
<keyword evidence="4 6" id="KW-1133">Transmembrane helix</keyword>
<feature type="transmembrane region" description="Helical" evidence="6">
    <location>
        <begin position="303"/>
        <end position="329"/>
    </location>
</feature>
<comment type="caution">
    <text evidence="8">The sequence shown here is derived from an EMBL/GenBank/DDBJ whole genome shotgun (WGS) entry which is preliminary data.</text>
</comment>
<proteinExistence type="predicted"/>
<feature type="transmembrane region" description="Helical" evidence="6">
    <location>
        <begin position="109"/>
        <end position="127"/>
    </location>
</feature>
<dbReference type="PRINTS" id="PR01035">
    <property type="entry name" value="TCRTETA"/>
</dbReference>
<dbReference type="PANTHER" id="PTHR23504">
    <property type="entry name" value="MAJOR FACILITATOR SUPERFAMILY DOMAIN-CONTAINING PROTEIN 10"/>
    <property type="match status" value="1"/>
</dbReference>
<keyword evidence="9" id="KW-1185">Reference proteome</keyword>
<dbReference type="Pfam" id="PF07690">
    <property type="entry name" value="MFS_1"/>
    <property type="match status" value="1"/>
</dbReference>
<dbReference type="GeneID" id="6013120"/>
<dbReference type="PANTHER" id="PTHR23504:SF15">
    <property type="entry name" value="MAJOR FACILITATOR SUPERFAMILY (MFS) PROFILE DOMAIN-CONTAINING PROTEIN"/>
    <property type="match status" value="1"/>
</dbReference>
<dbReference type="InterPro" id="IPR001958">
    <property type="entry name" value="Tet-R_TetA/multi-R_MdtG-like"/>
</dbReference>
<protein>
    <recommendedName>
        <fullName evidence="7">Major facilitator superfamily (MFS) profile domain-containing protein</fullName>
    </recommendedName>
</protein>
<evidence type="ECO:0000256" key="3">
    <source>
        <dbReference type="ARBA" id="ARBA00022692"/>
    </source>
</evidence>
<dbReference type="Proteomes" id="UP000001861">
    <property type="component" value="Unassembled WGS sequence"/>
</dbReference>